<evidence type="ECO:0000256" key="16">
    <source>
        <dbReference type="PIRSR" id="PIRSR602129-50"/>
    </source>
</evidence>
<evidence type="ECO:0000256" key="3">
    <source>
        <dbReference type="ARBA" id="ARBA00004760"/>
    </source>
</evidence>
<keyword evidence="7 16" id="KW-0663">Pyridoxal phosphate</keyword>
<name>A0A3G2S0J1_MALR7</name>
<dbReference type="InterPro" id="IPR050477">
    <property type="entry name" value="GrpII_AminoAcid_Decarb"/>
</dbReference>
<keyword evidence="6" id="KW-0256">Endoplasmic reticulum</keyword>
<evidence type="ECO:0000256" key="2">
    <source>
        <dbReference type="ARBA" id="ARBA00004389"/>
    </source>
</evidence>
<evidence type="ECO:0000256" key="11">
    <source>
        <dbReference type="ARBA" id="ARBA00023136"/>
    </source>
</evidence>
<dbReference type="SUPFAM" id="SSF53383">
    <property type="entry name" value="PLP-dependent transferases"/>
    <property type="match status" value="1"/>
</dbReference>
<dbReference type="Gene3D" id="6.10.140.2150">
    <property type="match status" value="1"/>
</dbReference>
<evidence type="ECO:0000256" key="14">
    <source>
        <dbReference type="ARBA" id="ARBA00038965"/>
    </source>
</evidence>
<dbReference type="EC" id="4.1.2.27" evidence="14"/>
<comment type="cofactor">
    <cofactor evidence="1 16 17">
        <name>pyridoxal 5'-phosphate</name>
        <dbReference type="ChEBI" id="CHEBI:597326"/>
    </cofactor>
</comment>
<accession>A0A3G2S0J1</accession>
<dbReference type="GO" id="GO:0019752">
    <property type="term" value="P:carboxylic acid metabolic process"/>
    <property type="evidence" value="ECO:0007669"/>
    <property type="project" value="InterPro"/>
</dbReference>
<proteinExistence type="inferred from homology"/>
<reference evidence="18 19" key="1">
    <citation type="submission" date="2018-10" db="EMBL/GenBank/DDBJ databases">
        <title>Complete genome sequence of Malassezia restricta CBS 7877.</title>
        <authorList>
            <person name="Morand S.C."/>
            <person name="Bertignac M."/>
            <person name="Iltis A."/>
            <person name="Kolder I."/>
            <person name="Pirovano W."/>
            <person name="Jourdain R."/>
            <person name="Clavaud C."/>
        </authorList>
    </citation>
    <scope>NUCLEOTIDE SEQUENCE [LARGE SCALE GENOMIC DNA]</scope>
    <source>
        <strain evidence="18 19">CBS 7877</strain>
    </source>
</reference>
<dbReference type="InterPro" id="IPR002129">
    <property type="entry name" value="PyrdxlP-dep_de-COase"/>
</dbReference>
<evidence type="ECO:0000256" key="13">
    <source>
        <dbReference type="ARBA" id="ARBA00038302"/>
    </source>
</evidence>
<dbReference type="InterPro" id="IPR015421">
    <property type="entry name" value="PyrdxlP-dep_Trfase_major"/>
</dbReference>
<dbReference type="PANTHER" id="PTHR42735">
    <property type="match status" value="1"/>
</dbReference>
<dbReference type="AlphaFoldDB" id="A0A3G2S0J1"/>
<keyword evidence="10" id="KW-0443">Lipid metabolism</keyword>
<dbReference type="EMBL" id="CP033148">
    <property type="protein sequence ID" value="AYO41039.1"/>
    <property type="molecule type" value="Genomic_DNA"/>
</dbReference>
<dbReference type="Gene3D" id="3.40.640.10">
    <property type="entry name" value="Type I PLP-dependent aspartate aminotransferase-like (Major domain)"/>
    <property type="match status" value="1"/>
</dbReference>
<organism evidence="18 19">
    <name type="scientific">Malassezia restricta (strain ATCC 96810 / NBRC 103918 / CBS 7877)</name>
    <name type="common">Seborrheic dermatitis infection agent</name>
    <dbReference type="NCBI Taxonomy" id="425264"/>
    <lineage>
        <taxon>Eukaryota</taxon>
        <taxon>Fungi</taxon>
        <taxon>Dikarya</taxon>
        <taxon>Basidiomycota</taxon>
        <taxon>Ustilaginomycotina</taxon>
        <taxon>Malasseziomycetes</taxon>
        <taxon>Malasseziales</taxon>
        <taxon>Malasseziaceae</taxon>
        <taxon>Malassezia</taxon>
    </lineage>
</organism>
<evidence type="ECO:0000256" key="5">
    <source>
        <dbReference type="ARBA" id="ARBA00022692"/>
    </source>
</evidence>
<evidence type="ECO:0000313" key="18">
    <source>
        <dbReference type="EMBL" id="AYO41039.1"/>
    </source>
</evidence>
<evidence type="ECO:0000256" key="6">
    <source>
        <dbReference type="ARBA" id="ARBA00022824"/>
    </source>
</evidence>
<evidence type="ECO:0000256" key="10">
    <source>
        <dbReference type="ARBA" id="ARBA00023098"/>
    </source>
</evidence>
<keyword evidence="11" id="KW-0472">Membrane</keyword>
<dbReference type="PANTHER" id="PTHR42735:SF6">
    <property type="entry name" value="SPHINGOSINE-1-PHOSPHATE LYASE 1"/>
    <property type="match status" value="1"/>
</dbReference>
<evidence type="ECO:0000256" key="4">
    <source>
        <dbReference type="ARBA" id="ARBA00004991"/>
    </source>
</evidence>
<evidence type="ECO:0000256" key="8">
    <source>
        <dbReference type="ARBA" id="ARBA00022919"/>
    </source>
</evidence>
<dbReference type="InterPro" id="IPR015424">
    <property type="entry name" value="PyrdxlP-dep_Trfase"/>
</dbReference>
<dbReference type="GO" id="GO:0030170">
    <property type="term" value="F:pyridoxal phosphate binding"/>
    <property type="evidence" value="ECO:0007669"/>
    <property type="project" value="InterPro"/>
</dbReference>
<keyword evidence="19" id="KW-1185">Reference proteome</keyword>
<evidence type="ECO:0000256" key="1">
    <source>
        <dbReference type="ARBA" id="ARBA00001933"/>
    </source>
</evidence>
<keyword evidence="8" id="KW-0746">Sphingolipid metabolism</keyword>
<evidence type="ECO:0000256" key="15">
    <source>
        <dbReference type="ARBA" id="ARBA00042568"/>
    </source>
</evidence>
<dbReference type="GO" id="GO:0008117">
    <property type="term" value="F:sphinganine-1-phosphate aldolase activity"/>
    <property type="evidence" value="ECO:0007669"/>
    <property type="project" value="UniProtKB-EC"/>
</dbReference>
<evidence type="ECO:0000256" key="9">
    <source>
        <dbReference type="ARBA" id="ARBA00022989"/>
    </source>
</evidence>
<dbReference type="VEuPathDB" id="FungiDB:DNF11_0089"/>
<evidence type="ECO:0000256" key="7">
    <source>
        <dbReference type="ARBA" id="ARBA00022898"/>
    </source>
</evidence>
<dbReference type="OrthoDB" id="10254570at2759"/>
<dbReference type="Gene3D" id="3.90.1150.10">
    <property type="entry name" value="Aspartate Aminotransferase, domain 1"/>
    <property type="match status" value="1"/>
</dbReference>
<evidence type="ECO:0000256" key="17">
    <source>
        <dbReference type="RuleBase" id="RU000382"/>
    </source>
</evidence>
<sequence>MSPAPVARSSTGWWPRGFTAEHAKSAVLVLIALQYVLRWSRTLRAEGVWRLLALAKHAVLLRVFRLMMLIPSNRQRVEREMAAAMKDISKSLMPASAVPTMRELPAHGRDVSWVQAQLDALQRLGAHGEADGRSVYLDGQVSGTVYHGGEELNRVTLASLERFLLTNPLHPEVFPGLRKMEAEVVAMVLSMFHAPTGAAGTTTSGGTESIMMACLAMREWGRAERGITHAEIVAPSSAHVAFDKAAHYFGMTIRRVAVDRVTRKVDIHAMQRAINANTVLLVGSAPNFPDGIIDDIVAIGSLAKHYRIGCHVDCCLGSFLVPFLEAAGYVSEPFDFRVDGVTSISCDTHKYGFAPKGSSIVMYHSEALRRYQYFVSTDWVGGVYASPTLAGSRAGALIAGAWAVMTRLGRDGYIQSCREIVGAAKEIEKRVRAEIPELVVLGKPLVSVVAFGSAGRVNIYDVGDQMSRRGWHLNAIGGEIPAFHIACTRLTVPVVGRFIDDLKASVADSHTKPSKSGAMATVYGLHTTTPVAPMLLREMASRYIDTMYKVD</sequence>
<dbReference type="GO" id="GO:0030149">
    <property type="term" value="P:sphingolipid catabolic process"/>
    <property type="evidence" value="ECO:0007669"/>
    <property type="project" value="TreeGrafter"/>
</dbReference>
<protein>
    <recommendedName>
        <fullName evidence="14">sphinganine-1-phosphate aldolase</fullName>
        <ecNumber evidence="14">4.1.2.27</ecNumber>
    </recommendedName>
    <alternativeName>
        <fullName evidence="15">Sphingosine-1-phosphate aldolase</fullName>
    </alternativeName>
</protein>
<keyword evidence="5" id="KW-0812">Transmembrane</keyword>
<comment type="pathway">
    <text evidence="4">Sphingolipid metabolism.</text>
</comment>
<comment type="similarity">
    <text evidence="13">Belongs to the group II decarboxylase family. Sphingosine-1-phosphate lyase subfamily.</text>
</comment>
<dbReference type="GO" id="GO:0005789">
    <property type="term" value="C:endoplasmic reticulum membrane"/>
    <property type="evidence" value="ECO:0007669"/>
    <property type="project" value="UniProtKB-SubCell"/>
</dbReference>
<keyword evidence="9" id="KW-1133">Transmembrane helix</keyword>
<dbReference type="Pfam" id="PF00282">
    <property type="entry name" value="Pyridoxal_deC"/>
    <property type="match status" value="1"/>
</dbReference>
<evidence type="ECO:0000313" key="19">
    <source>
        <dbReference type="Proteomes" id="UP000269793"/>
    </source>
</evidence>
<dbReference type="InterPro" id="IPR015422">
    <property type="entry name" value="PyrdxlP-dep_Trfase_small"/>
</dbReference>
<comment type="pathway">
    <text evidence="3">Lipid metabolism; sphingolipid metabolism.</text>
</comment>
<gene>
    <name evidence="18" type="primary">DPL1</name>
    <name evidence="18" type="ORF">DNF11_0089</name>
</gene>
<keyword evidence="12 17" id="KW-0456">Lyase</keyword>
<dbReference type="STRING" id="425264.A0A3G2S0J1"/>
<dbReference type="Proteomes" id="UP000269793">
    <property type="component" value="Chromosome I"/>
</dbReference>
<feature type="modified residue" description="N6-(pyridoxal phosphate)lysine" evidence="16">
    <location>
        <position position="350"/>
    </location>
</feature>
<dbReference type="FunFam" id="3.40.640.10:FF:000020">
    <property type="entry name" value="sphingosine-1-phosphate lyase 1"/>
    <property type="match status" value="1"/>
</dbReference>
<comment type="subcellular location">
    <subcellularLocation>
        <location evidence="2">Endoplasmic reticulum membrane</location>
        <topology evidence="2">Single-pass membrane protein</topology>
    </subcellularLocation>
</comment>
<evidence type="ECO:0000256" key="12">
    <source>
        <dbReference type="ARBA" id="ARBA00023239"/>
    </source>
</evidence>